<accession>A0A9J5YMQ3</accession>
<dbReference type="Proteomes" id="UP000824120">
    <property type="component" value="Chromosome 6"/>
</dbReference>
<gene>
    <name evidence="1" type="ORF">H5410_032607</name>
</gene>
<sequence length="121" mass="13994">MVMSATSGQAEMKRRTNLIGINDNDVYGRHILYRTIGYYYFSMNHYLDARLKHDKYCSKAYIMSTKALCYDIKIKHVGPVLSTGMANLVLFRSASWKGPTWHQYSCTTCIQFCTLTFHCIN</sequence>
<comment type="caution">
    <text evidence="1">The sequence shown here is derived from an EMBL/GenBank/DDBJ whole genome shotgun (WGS) entry which is preliminary data.</text>
</comment>
<keyword evidence="2" id="KW-1185">Reference proteome</keyword>
<evidence type="ECO:0000313" key="2">
    <source>
        <dbReference type="Proteomes" id="UP000824120"/>
    </source>
</evidence>
<dbReference type="EMBL" id="JACXVP010000006">
    <property type="protein sequence ID" value="KAG5601237.1"/>
    <property type="molecule type" value="Genomic_DNA"/>
</dbReference>
<proteinExistence type="predicted"/>
<dbReference type="AlphaFoldDB" id="A0A9J5YMQ3"/>
<protein>
    <submittedName>
        <fullName evidence="1">Uncharacterized protein</fullName>
    </submittedName>
</protein>
<evidence type="ECO:0000313" key="1">
    <source>
        <dbReference type="EMBL" id="KAG5601237.1"/>
    </source>
</evidence>
<organism evidence="1 2">
    <name type="scientific">Solanum commersonii</name>
    <name type="common">Commerson's wild potato</name>
    <name type="synonym">Commerson's nightshade</name>
    <dbReference type="NCBI Taxonomy" id="4109"/>
    <lineage>
        <taxon>Eukaryota</taxon>
        <taxon>Viridiplantae</taxon>
        <taxon>Streptophyta</taxon>
        <taxon>Embryophyta</taxon>
        <taxon>Tracheophyta</taxon>
        <taxon>Spermatophyta</taxon>
        <taxon>Magnoliopsida</taxon>
        <taxon>eudicotyledons</taxon>
        <taxon>Gunneridae</taxon>
        <taxon>Pentapetalae</taxon>
        <taxon>asterids</taxon>
        <taxon>lamiids</taxon>
        <taxon>Solanales</taxon>
        <taxon>Solanaceae</taxon>
        <taxon>Solanoideae</taxon>
        <taxon>Solaneae</taxon>
        <taxon>Solanum</taxon>
    </lineage>
</organism>
<reference evidence="1 2" key="1">
    <citation type="submission" date="2020-09" db="EMBL/GenBank/DDBJ databases">
        <title>De no assembly of potato wild relative species, Solanum commersonii.</title>
        <authorList>
            <person name="Cho K."/>
        </authorList>
    </citation>
    <scope>NUCLEOTIDE SEQUENCE [LARGE SCALE GENOMIC DNA]</scope>
    <source>
        <strain evidence="1">LZ3.2</strain>
        <tissue evidence="1">Leaf</tissue>
    </source>
</reference>
<name>A0A9J5YMQ3_SOLCO</name>